<gene>
    <name evidence="3" type="ORF">FA03_0195</name>
</gene>
<dbReference type="GO" id="GO:0046872">
    <property type="term" value="F:metal ion binding"/>
    <property type="evidence" value="ECO:0007669"/>
    <property type="project" value="UniProtKB-KW"/>
</dbReference>
<dbReference type="Gene3D" id="3.40.50.1400">
    <property type="match status" value="1"/>
</dbReference>
<name>A0A0D5A3N1_PROMR</name>
<reference evidence="3" key="1">
    <citation type="submission" date="2014-06" db="EMBL/GenBank/DDBJ databases">
        <authorList>
            <person name="Berube P.M."/>
        </authorList>
    </citation>
    <scope>NUCLEOTIDE SEQUENCE</scope>
    <source>
        <strain evidence="3">P0903-H212</strain>
    </source>
</reference>
<dbReference type="AlphaFoldDB" id="A0A0D5A3N1"/>
<accession>A0A0D5A3N1</accession>
<evidence type="ECO:0000256" key="2">
    <source>
        <dbReference type="ARBA" id="ARBA00023239"/>
    </source>
</evidence>
<keyword evidence="2" id="KW-0456">Lyase</keyword>
<dbReference type="EMBL" id="KJ947871">
    <property type="protein sequence ID" value="AJW31024.1"/>
    <property type="molecule type" value="Genomic_DNA"/>
</dbReference>
<keyword evidence="1" id="KW-0479">Metal-binding</keyword>
<evidence type="ECO:0000313" key="3">
    <source>
        <dbReference type="EMBL" id="AJW31024.1"/>
    </source>
</evidence>
<evidence type="ECO:0000256" key="1">
    <source>
        <dbReference type="ARBA" id="ARBA00022723"/>
    </source>
</evidence>
<proteinExistence type="predicted"/>
<organism evidence="3">
    <name type="scientific">Prochlorococcus marinus str. P0903-H212</name>
    <dbReference type="NCBI Taxonomy" id="1622208"/>
    <lineage>
        <taxon>Bacteria</taxon>
        <taxon>Bacillati</taxon>
        <taxon>Cyanobacteriota</taxon>
        <taxon>Cyanophyceae</taxon>
        <taxon>Synechococcales</taxon>
        <taxon>Prochlorococcaceae</taxon>
        <taxon>Prochlorococcus</taxon>
    </lineage>
</organism>
<sequence length="229" mass="26489">MNKSSNNLSFLKNLESFEGTQKKKNKVFSKRDIRLIIHGSKNGFVHPIMDIIINQVQKRRGKLVELEVLTENSYQTSLSKFIWLVPLFLLPGTHVRIDVPLVRNRLKNELINSKLTPYIGSWNNWINILVEMIKVEQKSVTPVLLHHPLRSKIASDHMLFLGNRLGIQTASWTEWDKFLEKPSMNYYPIPYTLLPTAKTKSLNRKDSISSLLEIKSFRNGLINLLSELP</sequence>
<dbReference type="InterPro" id="IPR002762">
    <property type="entry name" value="CbiX-like"/>
</dbReference>
<dbReference type="Pfam" id="PF01903">
    <property type="entry name" value="CbiX"/>
    <property type="match status" value="1"/>
</dbReference>
<protein>
    <submittedName>
        <fullName evidence="3">Putative DNA mismatch repair protein</fullName>
    </submittedName>
</protein>
<dbReference type="SUPFAM" id="SSF53800">
    <property type="entry name" value="Chelatase"/>
    <property type="match status" value="1"/>
</dbReference>
<dbReference type="GO" id="GO:0016829">
    <property type="term" value="F:lyase activity"/>
    <property type="evidence" value="ECO:0007669"/>
    <property type="project" value="UniProtKB-KW"/>
</dbReference>